<feature type="compositionally biased region" description="Basic residues" evidence="1">
    <location>
        <begin position="908"/>
        <end position="924"/>
    </location>
</feature>
<protein>
    <submittedName>
        <fullName evidence="2">Uncharacterized protein</fullName>
    </submittedName>
</protein>
<feature type="region of interest" description="Disordered" evidence="1">
    <location>
        <begin position="887"/>
        <end position="924"/>
    </location>
</feature>
<accession>A0A010ZU27</accession>
<reference evidence="2 3" key="1">
    <citation type="submission" date="2013-07" db="EMBL/GenBank/DDBJ databases">
        <authorList>
            <consortium name="DOE Joint Genome Institute"/>
            <person name="Eisen J."/>
            <person name="Huntemann M."/>
            <person name="Han J."/>
            <person name="Chen A."/>
            <person name="Kyrpides N."/>
            <person name="Mavromatis K."/>
            <person name="Markowitz V."/>
            <person name="Palaniappan K."/>
            <person name="Ivanova N."/>
            <person name="Schaumberg A."/>
            <person name="Pati A."/>
            <person name="Liolios K."/>
            <person name="Nordberg H.P."/>
            <person name="Cantor M.N."/>
            <person name="Hua S.X."/>
            <person name="Woyke T."/>
        </authorList>
    </citation>
    <scope>NUCLEOTIDE SEQUENCE [LARGE SCALE GENOMIC DNA]</scope>
    <source>
        <strain evidence="2 3">DSM 44712</strain>
    </source>
</reference>
<dbReference type="EMBL" id="JFBT01000001">
    <property type="protein sequence ID" value="EXG80707.1"/>
    <property type="molecule type" value="Genomic_DNA"/>
</dbReference>
<gene>
    <name evidence="2" type="ORF">CryarDRAFT_1794</name>
</gene>
<evidence type="ECO:0000313" key="3">
    <source>
        <dbReference type="Proteomes" id="UP000021053"/>
    </source>
</evidence>
<comment type="caution">
    <text evidence="2">The sequence shown here is derived from an EMBL/GenBank/DDBJ whole genome shotgun (WGS) entry which is preliminary data.</text>
</comment>
<organism evidence="2 3">
    <name type="scientific">Cryptosporangium arvum DSM 44712</name>
    <dbReference type="NCBI Taxonomy" id="927661"/>
    <lineage>
        <taxon>Bacteria</taxon>
        <taxon>Bacillati</taxon>
        <taxon>Actinomycetota</taxon>
        <taxon>Actinomycetes</taxon>
        <taxon>Cryptosporangiales</taxon>
        <taxon>Cryptosporangiaceae</taxon>
        <taxon>Cryptosporangium</taxon>
    </lineage>
</organism>
<evidence type="ECO:0000256" key="1">
    <source>
        <dbReference type="SAM" id="MobiDB-lite"/>
    </source>
</evidence>
<dbReference type="HOGENOM" id="CLU_320496_0_0_11"/>
<evidence type="ECO:0000313" key="2">
    <source>
        <dbReference type="EMBL" id="EXG80707.1"/>
    </source>
</evidence>
<feature type="compositionally biased region" description="Low complexity" evidence="1">
    <location>
        <begin position="887"/>
        <end position="907"/>
    </location>
</feature>
<dbReference type="Proteomes" id="UP000021053">
    <property type="component" value="Unassembled WGS sequence"/>
</dbReference>
<name>A0A010ZU27_9ACTN</name>
<dbReference type="AlphaFoldDB" id="A0A010ZU27"/>
<keyword evidence="3" id="KW-1185">Reference proteome</keyword>
<dbReference type="RefSeq" id="WP_051569946.1">
    <property type="nucleotide sequence ID" value="NZ_KK073874.1"/>
</dbReference>
<sequence length="924" mass="98984">MSVDVQLARSYQHPVLGGRTVVRLVPATLAEAEDLSMEFLGFSAPLRSAEVGTVARQALGFPAWALVNDPANGHHALALVKEIERLARTAKSRVGPAKEGFDELGRRLGAAVPHFLPTYYEEAGRAFLAADSPSYGAMMFGKAREAEQTYALAVDEEREHAVFLEFALAGALTVKALTAHARALAARSEPAEAYSRFRRLCVERTLGGLAPYAGMAADLRRLAKAAGLDQAEADADVLRELLSAPTLQKAPEPFWKAYRAALVRLGAGEPAVRGRLLTFFPENLGTTEWLELLEAAGATEALTAAAGTVDAAAEPTDGVAGWFERAAKHRDSRYWRASRRSTALCALLERAASRLRADGVALRIELDWQSDLDLYDTALALGLAVADPSDEFQVSVDQWLDDDNDGRRDLAAFAADPRFLPALVTAVEGALPRRPSPARVEAVLAASGLRVAVAHFLDDLAEQIVRQGLPTLEAQLERLDKVVDGRLLALNPAAAERIRAHDLAPVLGRTLRSGLVDEFGWPALEEYVASSVPAPRADDEEQQVTQVVQWPHLILRHGLQAAVLDGSGVVSSHHLRIPKDERGYLWLTAFRYVDGQLLVSWDTGPNRSAYWSGTPSDVLTELPFDAWHQNDQSLPLPGGGRTSGGRPLRVGDRSHHRYDRVFSDGVSYWAADEETLVEYDPATGERGRASMPAFFEAGAVDGEPIDVSSSMLRPLAPVGGPLAPAGGSSPLGQVDGLVGWRVRTAADGVSVGTGIDGRTVRLAVGDEGTLVNAIRFPGSDAVFGLLRRERWRENTLTVVGEDGFVVSQVGVGARRDTFAAGTPLVPRAAGWHHLRPRDLVGSAALRAVTDEQAATLLAAASRDHAAAVAADAGEDGSARRAVAAGAAGAAWMGRPGPGRRLSGPRGRSSARRWRPCCPRSRIRS</sequence>
<proteinExistence type="predicted"/>
<dbReference type="PATRIC" id="fig|927661.3.peg.1764"/>
<dbReference type="OrthoDB" id="218750at2"/>